<feature type="region of interest" description="Disordered" evidence="1">
    <location>
        <begin position="89"/>
        <end position="112"/>
    </location>
</feature>
<evidence type="ECO:0000313" key="3">
    <source>
        <dbReference type="Proteomes" id="UP001175226"/>
    </source>
</evidence>
<name>A0AA39ME88_9AGAR</name>
<keyword evidence="3" id="KW-1185">Reference proteome</keyword>
<reference evidence="2" key="1">
    <citation type="submission" date="2023-06" db="EMBL/GenBank/DDBJ databases">
        <authorList>
            <consortium name="Lawrence Berkeley National Laboratory"/>
            <person name="Ahrendt S."/>
            <person name="Sahu N."/>
            <person name="Indic B."/>
            <person name="Wong-Bajracharya J."/>
            <person name="Merenyi Z."/>
            <person name="Ke H.-M."/>
            <person name="Monk M."/>
            <person name="Kocsube S."/>
            <person name="Drula E."/>
            <person name="Lipzen A."/>
            <person name="Balint B."/>
            <person name="Henrissat B."/>
            <person name="Andreopoulos B."/>
            <person name="Martin F.M."/>
            <person name="Harder C.B."/>
            <person name="Rigling D."/>
            <person name="Ford K.L."/>
            <person name="Foster G.D."/>
            <person name="Pangilinan J."/>
            <person name="Papanicolaou A."/>
            <person name="Barry K."/>
            <person name="LaButti K."/>
            <person name="Viragh M."/>
            <person name="Koriabine M."/>
            <person name="Yan M."/>
            <person name="Riley R."/>
            <person name="Champramary S."/>
            <person name="Plett K.L."/>
            <person name="Tsai I.J."/>
            <person name="Slot J."/>
            <person name="Sipos G."/>
            <person name="Plett J."/>
            <person name="Nagy L.G."/>
            <person name="Grigoriev I.V."/>
        </authorList>
    </citation>
    <scope>NUCLEOTIDE SEQUENCE</scope>
    <source>
        <strain evidence="2">FPL87.14</strain>
    </source>
</reference>
<organism evidence="2 3">
    <name type="scientific">Armillaria borealis</name>
    <dbReference type="NCBI Taxonomy" id="47425"/>
    <lineage>
        <taxon>Eukaryota</taxon>
        <taxon>Fungi</taxon>
        <taxon>Dikarya</taxon>
        <taxon>Basidiomycota</taxon>
        <taxon>Agaricomycotina</taxon>
        <taxon>Agaricomycetes</taxon>
        <taxon>Agaricomycetidae</taxon>
        <taxon>Agaricales</taxon>
        <taxon>Marasmiineae</taxon>
        <taxon>Physalacriaceae</taxon>
        <taxon>Armillaria</taxon>
    </lineage>
</organism>
<feature type="region of interest" description="Disordered" evidence="1">
    <location>
        <begin position="150"/>
        <end position="169"/>
    </location>
</feature>
<sequence>MLCMEIHLPCFLGSQTFTFKFKLNSDSGETVQIPSSTVTTVETAAAPVSPPPVTPVRLSRQEEFSQTQPDPDYTRYWEEDQRRRQLEATEAAGTVLKSDTKNECWESTDGSNENKSIAAMDEEEIVLDSQDERDYFLLYPGSPINLGKCRKRYNTSKSPSDLVKRLKRS</sequence>
<gene>
    <name evidence="2" type="ORF">EV421DRAFT_1912713</name>
</gene>
<protein>
    <submittedName>
        <fullName evidence="2">Uncharacterized protein</fullName>
    </submittedName>
</protein>
<dbReference type="EMBL" id="JAUEPT010000141">
    <property type="protein sequence ID" value="KAK0430593.1"/>
    <property type="molecule type" value="Genomic_DNA"/>
</dbReference>
<evidence type="ECO:0000256" key="1">
    <source>
        <dbReference type="SAM" id="MobiDB-lite"/>
    </source>
</evidence>
<feature type="region of interest" description="Disordered" evidence="1">
    <location>
        <begin position="42"/>
        <end position="77"/>
    </location>
</feature>
<dbReference type="Proteomes" id="UP001175226">
    <property type="component" value="Unassembled WGS sequence"/>
</dbReference>
<accession>A0AA39ME88</accession>
<comment type="caution">
    <text evidence="2">The sequence shown here is derived from an EMBL/GenBank/DDBJ whole genome shotgun (WGS) entry which is preliminary data.</text>
</comment>
<evidence type="ECO:0000313" key="2">
    <source>
        <dbReference type="EMBL" id="KAK0430593.1"/>
    </source>
</evidence>
<dbReference type="AlphaFoldDB" id="A0AA39ME88"/>
<proteinExistence type="predicted"/>